<comment type="similarity">
    <text evidence="3 10">In the N-terminal section; belongs to the GART family.</text>
</comment>
<dbReference type="STRING" id="195883.A0A482WIJ5"/>
<dbReference type="Pfam" id="PF02911">
    <property type="entry name" value="Formyl_trans_C"/>
    <property type="match status" value="1"/>
</dbReference>
<evidence type="ECO:0000256" key="2">
    <source>
        <dbReference type="ARBA" id="ARBA00009986"/>
    </source>
</evidence>
<evidence type="ECO:0000313" key="18">
    <source>
        <dbReference type="EMBL" id="RZF33347.1"/>
    </source>
</evidence>
<dbReference type="InterPro" id="IPR036477">
    <property type="entry name" value="Formyl_transf_N_sf"/>
</dbReference>
<gene>
    <name evidence="18" type="ORF">LSTR_LSTR007692</name>
</gene>
<dbReference type="PROSITE" id="PS00373">
    <property type="entry name" value="GART"/>
    <property type="match status" value="1"/>
</dbReference>
<evidence type="ECO:0000259" key="17">
    <source>
        <dbReference type="PROSITE" id="PS50075"/>
    </source>
</evidence>
<dbReference type="PROSITE" id="PS00070">
    <property type="entry name" value="ALDEHYDE_DEHYDR_CYS"/>
    <property type="match status" value="1"/>
</dbReference>
<keyword evidence="8 10" id="KW-0560">Oxidoreductase</keyword>
<dbReference type="SMR" id="A0A482WIJ5"/>
<dbReference type="Pfam" id="PF00550">
    <property type="entry name" value="PP-binding"/>
    <property type="match status" value="1"/>
</dbReference>
<dbReference type="Gene3D" id="1.10.1200.10">
    <property type="entry name" value="ACP-like"/>
    <property type="match status" value="1"/>
</dbReference>
<feature type="binding site" evidence="13">
    <location>
        <begin position="811"/>
        <end position="813"/>
    </location>
    <ligand>
        <name>NADP(+)</name>
        <dbReference type="ChEBI" id="CHEBI:58349"/>
    </ligand>
</feature>
<dbReference type="InterPro" id="IPR016163">
    <property type="entry name" value="Ald_DH_C"/>
</dbReference>
<dbReference type="InParanoid" id="A0A482WIJ5"/>
<dbReference type="InterPro" id="IPR016160">
    <property type="entry name" value="Ald_DH_CS_CYS"/>
</dbReference>
<dbReference type="InterPro" id="IPR009081">
    <property type="entry name" value="PP-bd_ACP"/>
</dbReference>
<dbReference type="AlphaFoldDB" id="A0A482WIJ5"/>
<dbReference type="FunFam" id="1.10.1200.10:FF:000002">
    <property type="entry name" value="10-formyltetrahydrofolate dehydrogenase"/>
    <property type="match status" value="1"/>
</dbReference>
<name>A0A482WIJ5_LAOST</name>
<keyword evidence="6 10" id="KW-0554">One-carbon metabolism</keyword>
<feature type="binding site" evidence="13">
    <location>
        <position position="764"/>
    </location>
    <ligand>
        <name>NADP(+)</name>
        <dbReference type="ChEBI" id="CHEBI:58349"/>
    </ligand>
</feature>
<dbReference type="InterPro" id="IPR005793">
    <property type="entry name" value="Formyl_trans_C"/>
</dbReference>
<evidence type="ECO:0000256" key="14">
    <source>
        <dbReference type="PIRSR" id="PIRSR036489-4"/>
    </source>
</evidence>
<protein>
    <recommendedName>
        <fullName evidence="10">10-formyltetrahydrofolate dehydrogenase</fullName>
        <ecNumber evidence="10">1.5.1.6</ecNumber>
    </recommendedName>
</protein>
<dbReference type="InterPro" id="IPR029510">
    <property type="entry name" value="Ald_DH_CS_GLU"/>
</dbReference>
<evidence type="ECO:0000256" key="13">
    <source>
        <dbReference type="PIRSR" id="PIRSR036489-3"/>
    </source>
</evidence>
<dbReference type="Pfam" id="PF00171">
    <property type="entry name" value="Aldedh"/>
    <property type="match status" value="1"/>
</dbReference>
<feature type="binding site" evidence="12">
    <location>
        <begin position="96"/>
        <end position="98"/>
    </location>
    <ligand>
        <name>(6R)-10-formyltetrahydrofolate</name>
        <dbReference type="ChEBI" id="CHEBI:195366"/>
    </ligand>
</feature>
<reference evidence="18 19" key="1">
    <citation type="journal article" date="2017" name="Gigascience">
        <title>Genome sequence of the small brown planthopper, Laodelphax striatellus.</title>
        <authorList>
            <person name="Zhu J."/>
            <person name="Jiang F."/>
            <person name="Wang X."/>
            <person name="Yang P."/>
            <person name="Bao Y."/>
            <person name="Zhao W."/>
            <person name="Wang W."/>
            <person name="Lu H."/>
            <person name="Wang Q."/>
            <person name="Cui N."/>
            <person name="Li J."/>
            <person name="Chen X."/>
            <person name="Luo L."/>
            <person name="Yu J."/>
            <person name="Kang L."/>
            <person name="Cui F."/>
        </authorList>
    </citation>
    <scope>NUCLEOTIDE SEQUENCE [LARGE SCALE GENOMIC DNA]</scope>
    <source>
        <strain evidence="18">Lst14</strain>
    </source>
</reference>
<dbReference type="InterPro" id="IPR001555">
    <property type="entry name" value="GART_AS"/>
</dbReference>
<comment type="caution">
    <text evidence="18">The sequence shown here is derived from an EMBL/GenBank/DDBJ whole genome shotgun (WGS) entry which is preliminary data.</text>
</comment>
<dbReference type="SUPFAM" id="SSF47336">
    <property type="entry name" value="ACP-like"/>
    <property type="match status" value="1"/>
</dbReference>
<proteinExistence type="inferred from homology"/>
<keyword evidence="4" id="KW-0596">Phosphopantetheine</keyword>
<evidence type="ECO:0000256" key="11">
    <source>
        <dbReference type="PIRSR" id="PIRSR036489-1"/>
    </source>
</evidence>
<dbReference type="Pfam" id="PF00551">
    <property type="entry name" value="Formyl_trans_N"/>
    <property type="match status" value="1"/>
</dbReference>
<evidence type="ECO:0000256" key="7">
    <source>
        <dbReference type="ARBA" id="ARBA00022857"/>
    </source>
</evidence>
<keyword evidence="7 10" id="KW-0521">NADP</keyword>
<dbReference type="FunFam" id="3.10.25.10:FF:000002">
    <property type="entry name" value="10-formyltetrahydrofolate dehydrogenase"/>
    <property type="match status" value="1"/>
</dbReference>
<dbReference type="FunCoup" id="A0A482WIJ5">
    <property type="interactions" value="27"/>
</dbReference>
<evidence type="ECO:0000256" key="9">
    <source>
        <dbReference type="ARBA" id="ARBA00048239"/>
    </source>
</evidence>
<dbReference type="PIRSF" id="PIRSF036489">
    <property type="entry name" value="10-FTHFDH"/>
    <property type="match status" value="1"/>
</dbReference>
<feature type="active site" evidence="15">
    <location>
        <position position="680"/>
    </location>
</feature>
<dbReference type="Gene3D" id="3.40.50.170">
    <property type="entry name" value="Formyl transferase, N-terminal domain"/>
    <property type="match status" value="1"/>
</dbReference>
<keyword evidence="5" id="KW-0597">Phosphoprotein</keyword>
<feature type="site" description="Essential for catalytic activity" evidence="14">
    <location>
        <position position="150"/>
    </location>
</feature>
<dbReference type="InterPro" id="IPR036736">
    <property type="entry name" value="ACP-like_sf"/>
</dbReference>
<dbReference type="InterPro" id="IPR002376">
    <property type="entry name" value="Formyl_transf_N"/>
</dbReference>
<dbReference type="Gene3D" id="3.40.605.10">
    <property type="entry name" value="Aldehyde Dehydrogenase, Chain A, domain 1"/>
    <property type="match status" value="1"/>
</dbReference>
<dbReference type="PROSITE" id="PS00687">
    <property type="entry name" value="ALDEHYDE_DEHYDR_GLU"/>
    <property type="match status" value="1"/>
</dbReference>
<dbReference type="SUPFAM" id="SSF50486">
    <property type="entry name" value="FMT C-terminal domain-like"/>
    <property type="match status" value="1"/>
</dbReference>
<dbReference type="PANTHER" id="PTHR11699">
    <property type="entry name" value="ALDEHYDE DEHYDROGENASE-RELATED"/>
    <property type="match status" value="1"/>
</dbReference>
<dbReference type="GO" id="GO:0006730">
    <property type="term" value="P:one-carbon metabolic process"/>
    <property type="evidence" value="ECO:0007669"/>
    <property type="project" value="UniProtKB-KW"/>
</dbReference>
<dbReference type="FunFam" id="3.40.605.10:FF:000026">
    <property type="entry name" value="Aldehyde dehydrogenase, putative"/>
    <property type="match status" value="1"/>
</dbReference>
<dbReference type="InterPro" id="IPR037022">
    <property type="entry name" value="Formyl_trans_C_sf"/>
</dbReference>
<dbReference type="FunFam" id="3.40.50.170:FF:000002">
    <property type="entry name" value="10-formyltetrahydrofolate dehydrogenase"/>
    <property type="match status" value="1"/>
</dbReference>
<dbReference type="Gene3D" id="3.40.309.10">
    <property type="entry name" value="Aldehyde Dehydrogenase, Chain A, domain 2"/>
    <property type="match status" value="1"/>
</dbReference>
<dbReference type="InterPro" id="IPR016162">
    <property type="entry name" value="Ald_DH_N"/>
</dbReference>
<dbReference type="InterPro" id="IPR011407">
    <property type="entry name" value="10_FTHF_DH"/>
</dbReference>
<accession>A0A482WIJ5</accession>
<dbReference type="SUPFAM" id="SSF53328">
    <property type="entry name" value="Formyltransferase"/>
    <property type="match status" value="1"/>
</dbReference>
<comment type="similarity">
    <text evidence="1 10">In the C-terminal section; belongs to the aldehyde dehydrogenase family. ALDH1L subfamily.</text>
</comment>
<dbReference type="Proteomes" id="UP000291343">
    <property type="component" value="Unassembled WGS sequence"/>
</dbReference>
<dbReference type="GO" id="GO:0016155">
    <property type="term" value="F:formyltetrahydrofolate dehydrogenase activity"/>
    <property type="evidence" value="ECO:0007669"/>
    <property type="project" value="UniProtKB-UniRule"/>
</dbReference>
<evidence type="ECO:0000256" key="1">
    <source>
        <dbReference type="ARBA" id="ARBA00007995"/>
    </source>
</evidence>
<evidence type="ECO:0000256" key="10">
    <source>
        <dbReference type="PIRNR" id="PIRNR036489"/>
    </source>
</evidence>
<dbReference type="InterPro" id="IPR015590">
    <property type="entry name" value="Aldehyde_DH_dom"/>
</dbReference>
<evidence type="ECO:0000256" key="8">
    <source>
        <dbReference type="ARBA" id="ARBA00023002"/>
    </source>
</evidence>
<feature type="domain" description="Carrier" evidence="17">
    <location>
        <begin position="328"/>
        <end position="402"/>
    </location>
</feature>
<evidence type="ECO:0000256" key="6">
    <source>
        <dbReference type="ARBA" id="ARBA00022563"/>
    </source>
</evidence>
<evidence type="ECO:0000256" key="12">
    <source>
        <dbReference type="PIRSR" id="PIRSR036489-2"/>
    </source>
</evidence>
<feature type="binding site" evidence="12">
    <location>
        <position position="150"/>
    </location>
    <ligand>
        <name>(6R)-10-formyltetrahydrofolate</name>
        <dbReference type="ChEBI" id="CHEBI:195366"/>
    </ligand>
</feature>
<dbReference type="OrthoDB" id="310895at2759"/>
<feature type="active site" description="Proton acceptor" evidence="11">
    <location>
        <position position="680"/>
    </location>
</feature>
<dbReference type="FunFam" id="3.40.605.10:FF:000050">
    <property type="entry name" value="Aldehyde dehydrogenase, mitochondrial"/>
    <property type="match status" value="1"/>
</dbReference>
<dbReference type="FunFam" id="3.40.309.10:FF:000001">
    <property type="entry name" value="Mitochondrial aldehyde dehydrogenase 2"/>
    <property type="match status" value="1"/>
</dbReference>
<organism evidence="18 19">
    <name type="scientific">Laodelphax striatellus</name>
    <name type="common">Small brown planthopper</name>
    <name type="synonym">Delphax striatella</name>
    <dbReference type="NCBI Taxonomy" id="195883"/>
    <lineage>
        <taxon>Eukaryota</taxon>
        <taxon>Metazoa</taxon>
        <taxon>Ecdysozoa</taxon>
        <taxon>Arthropoda</taxon>
        <taxon>Hexapoda</taxon>
        <taxon>Insecta</taxon>
        <taxon>Pterygota</taxon>
        <taxon>Neoptera</taxon>
        <taxon>Paraneoptera</taxon>
        <taxon>Hemiptera</taxon>
        <taxon>Auchenorrhyncha</taxon>
        <taxon>Fulgoroidea</taxon>
        <taxon>Delphacidae</taxon>
        <taxon>Criomorphinae</taxon>
        <taxon>Laodelphax</taxon>
    </lineage>
</organism>
<keyword evidence="19" id="KW-1185">Reference proteome</keyword>
<dbReference type="EMBL" id="QKKF02034243">
    <property type="protein sequence ID" value="RZF33347.1"/>
    <property type="molecule type" value="Genomic_DNA"/>
</dbReference>
<sequence>MHSRKESTLKIAIIGQSTFAAEVYRQLRSKGHSIVAAFTVPDVGRREDPLALCAKDNGTPVFKVKAWQEKGMPLREIVDQYKDVGANFNVLPFCTQFIPMEVIDFPEHRSICYHPSILPKHRGVSSINWTLINGDKTAGFTIFWADDGLDTGPILLQRSCDVEENDTVDTLYNRFLYPEGIKAMAEAVDMVAAGKAPKIPQPEQGASFEPSVRKKSVRKVNWDQPSTAIHNFVRGLDSSPGAWTVIENKEVNLYSSKIWTLSCAKPEGESVEIEGCPNRAIVHSGGILIPANDGKHVNFERISVDGRMIPAANFGKKDEEKVSIQLTPEEEKIIPVLKTVWKNILSTEVDHSTHFFDSGARSMDVVRLVEELKEKLKVQLKNEDVFMSPVFEEFCSTVILKLRHGDAQKSVTFDAVDLHVNNMDLKFPKQLFIDGSFVNAENKNSMESINPTDESVICEVQCASKTDVGLAVAAAKKAFEEGEWSKISNRERATLMLKLADLMEANQQELATLESIDSGAVYSLALKTHIGMSIETWRYFAGWADKLQGSTIPITHARPSRNLSFTRKEPIGVVGLIVPWNYPLMMLSWKMAPCLAAGNTVVIKPAEVTPLTALKFAELSALAGFPPGVINVVPGTGPVAGAALAEHADVRKVGFTGSTAVGKLIMRGGSSGKLKRVSLELGGKSPLVILGDADVSKAVRMSMGGVFFNKGENCIAAGRVFVESSIHDDFVRKVVEETKKMVIGNPLDRSTDHGPQNHKAHLEKLIAYCKKGREEGAKLILGGNRCDRPGLFFEPTIFTDVEDHMYIAREEAFGPIMVISKFDYRNIDDIIRRANSNEYGLASGICTNNIYRALYFSEKIDSGTVFVNTYNKTDVSAPFGGFKESGFGKDLGEEALHEYLRIKTVTIEYGG</sequence>
<evidence type="ECO:0000256" key="4">
    <source>
        <dbReference type="ARBA" id="ARBA00022450"/>
    </source>
</evidence>
<evidence type="ECO:0000256" key="16">
    <source>
        <dbReference type="RuleBase" id="RU003345"/>
    </source>
</evidence>
<dbReference type="SUPFAM" id="SSF53720">
    <property type="entry name" value="ALDH-like"/>
    <property type="match status" value="1"/>
</dbReference>
<comment type="similarity">
    <text evidence="2 16">Belongs to the aldehyde dehydrogenase family.</text>
</comment>
<dbReference type="InterPro" id="IPR011034">
    <property type="entry name" value="Formyl_transferase-like_C_sf"/>
</dbReference>
<dbReference type="Gene3D" id="3.10.25.10">
    <property type="entry name" value="Formyl transferase, C-terminal domain"/>
    <property type="match status" value="1"/>
</dbReference>
<evidence type="ECO:0000256" key="15">
    <source>
        <dbReference type="PROSITE-ProRule" id="PRU10007"/>
    </source>
</evidence>
<dbReference type="GO" id="GO:0016620">
    <property type="term" value="F:oxidoreductase activity, acting on the aldehyde or oxo group of donors, NAD or NADP as acceptor"/>
    <property type="evidence" value="ECO:0007669"/>
    <property type="project" value="InterPro"/>
</dbReference>
<dbReference type="GO" id="GO:0005737">
    <property type="term" value="C:cytoplasm"/>
    <property type="evidence" value="ECO:0007669"/>
    <property type="project" value="InterPro"/>
</dbReference>
<comment type="catalytic activity">
    <reaction evidence="9">
        <text>(6R)-10-formyltetrahydrofolate + NADP(+) + H2O = (6S)-5,6,7,8-tetrahydrofolate + CO2 + NADPH + H(+)</text>
        <dbReference type="Rhea" id="RHEA:10180"/>
        <dbReference type="ChEBI" id="CHEBI:15377"/>
        <dbReference type="ChEBI" id="CHEBI:15378"/>
        <dbReference type="ChEBI" id="CHEBI:16526"/>
        <dbReference type="ChEBI" id="CHEBI:57453"/>
        <dbReference type="ChEBI" id="CHEBI:57783"/>
        <dbReference type="ChEBI" id="CHEBI:58349"/>
        <dbReference type="ChEBI" id="CHEBI:195366"/>
        <dbReference type="EC" id="1.5.1.6"/>
    </reaction>
    <physiologicalReaction direction="left-to-right" evidence="9">
        <dbReference type="Rhea" id="RHEA:10181"/>
    </physiologicalReaction>
</comment>
<dbReference type="InterPro" id="IPR016161">
    <property type="entry name" value="Ald_DH/histidinol_DH"/>
</dbReference>
<evidence type="ECO:0000256" key="3">
    <source>
        <dbReference type="ARBA" id="ARBA00010978"/>
    </source>
</evidence>
<evidence type="ECO:0000313" key="19">
    <source>
        <dbReference type="Proteomes" id="UP000291343"/>
    </source>
</evidence>
<feature type="binding site" evidence="13">
    <location>
        <begin position="657"/>
        <end position="658"/>
    </location>
    <ligand>
        <name>NADP(+)</name>
        <dbReference type="ChEBI" id="CHEBI:58349"/>
    </ligand>
</feature>
<dbReference type="GO" id="GO:0009258">
    <property type="term" value="P:10-formyltetrahydrofolate catabolic process"/>
    <property type="evidence" value="ECO:0007669"/>
    <property type="project" value="UniProtKB-UniRule"/>
</dbReference>
<dbReference type="PROSITE" id="PS50075">
    <property type="entry name" value="CARRIER"/>
    <property type="match status" value="1"/>
</dbReference>
<feature type="active site" description="Proton donor" evidence="11">
    <location>
        <position position="714"/>
    </location>
</feature>
<evidence type="ECO:0000256" key="5">
    <source>
        <dbReference type="ARBA" id="ARBA00022553"/>
    </source>
</evidence>
<dbReference type="EC" id="1.5.1.6" evidence="10"/>
<feature type="active site" description="Proton donor" evidence="11">
    <location>
        <position position="114"/>
    </location>
</feature>